<dbReference type="Gene3D" id="3.40.50.1000">
    <property type="entry name" value="HAD superfamily/HAD-like"/>
    <property type="match status" value="1"/>
</dbReference>
<dbReference type="GO" id="GO:0005829">
    <property type="term" value="C:cytosol"/>
    <property type="evidence" value="ECO:0007669"/>
    <property type="project" value="TreeGrafter"/>
</dbReference>
<accession>A0A1C6JX13</accession>
<sequence length="274" mass="30611">MIKLIVTDMDGSLLDDDKNLPVGFMDTLEELRRRGVHFVVASGRSYVSLQHYFSHMEHPPVCICDNGGCMVYRGEVVRARLLPEQKVQKILALRRRLPGLRMTLCCENGTFYESAGPVHDERMHFFYPNATAVEDLEQVRDRAYKIGMSDELEPEKNSMPVLHEMFGDSLSFAMSGERWVDIADAGVCKGEAVALLQRHWGISREETMAFGDHFNDLSLLERAHYGYAMENAVPTLLAAARYTAPSNQVGGVQQVICQRVLQTGAVRSVAAGGE</sequence>
<dbReference type="GO" id="GO:0016791">
    <property type="term" value="F:phosphatase activity"/>
    <property type="evidence" value="ECO:0007669"/>
    <property type="project" value="UniProtKB-ARBA"/>
</dbReference>
<organism evidence="1">
    <name type="scientific">uncultured Anaerotruncus sp</name>
    <dbReference type="NCBI Taxonomy" id="905011"/>
    <lineage>
        <taxon>Bacteria</taxon>
        <taxon>Bacillati</taxon>
        <taxon>Bacillota</taxon>
        <taxon>Clostridia</taxon>
        <taxon>Eubacteriales</taxon>
        <taxon>Oscillospiraceae</taxon>
        <taxon>Anaerotruncus</taxon>
        <taxon>environmental samples</taxon>
    </lineage>
</organism>
<reference evidence="1" key="1">
    <citation type="submission" date="2015-09" db="EMBL/GenBank/DDBJ databases">
        <authorList>
            <consortium name="Pathogen Informatics"/>
        </authorList>
    </citation>
    <scope>NUCLEOTIDE SEQUENCE</scope>
    <source>
        <strain evidence="1">2789STDY5834896</strain>
    </source>
</reference>
<dbReference type="CDD" id="cd07518">
    <property type="entry name" value="HAD_YbiV-Like"/>
    <property type="match status" value="1"/>
</dbReference>
<dbReference type="EC" id="3.1.3.-" evidence="1"/>
<dbReference type="NCBIfam" id="TIGR01484">
    <property type="entry name" value="HAD-SF-IIB"/>
    <property type="match status" value="1"/>
</dbReference>
<dbReference type="PANTHER" id="PTHR10000:SF8">
    <property type="entry name" value="HAD SUPERFAMILY HYDROLASE-LIKE, TYPE 3"/>
    <property type="match status" value="1"/>
</dbReference>
<dbReference type="InterPro" id="IPR000150">
    <property type="entry name" value="Cof"/>
</dbReference>
<dbReference type="GO" id="GO:0000287">
    <property type="term" value="F:magnesium ion binding"/>
    <property type="evidence" value="ECO:0007669"/>
    <property type="project" value="TreeGrafter"/>
</dbReference>
<dbReference type="InterPro" id="IPR023214">
    <property type="entry name" value="HAD_sf"/>
</dbReference>
<dbReference type="InterPro" id="IPR006379">
    <property type="entry name" value="HAD-SF_hydro_IIB"/>
</dbReference>
<keyword evidence="1" id="KW-0378">Hydrolase</keyword>
<dbReference type="Gene3D" id="3.30.1240.10">
    <property type="match status" value="1"/>
</dbReference>
<protein>
    <submittedName>
        <fullName evidence="1">Phosphatase YbjI</fullName>
        <ecNumber evidence="1">3.1.3.-</ecNumber>
    </submittedName>
</protein>
<proteinExistence type="predicted"/>
<dbReference type="PANTHER" id="PTHR10000">
    <property type="entry name" value="PHOSPHOSERINE PHOSPHATASE"/>
    <property type="match status" value="1"/>
</dbReference>
<dbReference type="SUPFAM" id="SSF56784">
    <property type="entry name" value="HAD-like"/>
    <property type="match status" value="1"/>
</dbReference>
<gene>
    <name evidence="1" type="primary">ybjI_2</name>
    <name evidence="1" type="ORF">SAMEA3545359_02364</name>
</gene>
<dbReference type="Pfam" id="PF08282">
    <property type="entry name" value="Hydrolase_3"/>
    <property type="match status" value="1"/>
</dbReference>
<dbReference type="EMBL" id="FMHG01000002">
    <property type="protein sequence ID" value="SCJ86518.1"/>
    <property type="molecule type" value="Genomic_DNA"/>
</dbReference>
<dbReference type="NCBIfam" id="TIGR00099">
    <property type="entry name" value="Cof-subfamily"/>
    <property type="match status" value="1"/>
</dbReference>
<name>A0A1C6JX13_9FIRM</name>
<dbReference type="SFLD" id="SFLDG01140">
    <property type="entry name" value="C2.B:_Phosphomannomutase_and_P"/>
    <property type="match status" value="1"/>
</dbReference>
<evidence type="ECO:0000313" key="1">
    <source>
        <dbReference type="EMBL" id="SCJ86518.1"/>
    </source>
</evidence>
<dbReference type="InterPro" id="IPR036412">
    <property type="entry name" value="HAD-like_sf"/>
</dbReference>
<dbReference type="SFLD" id="SFLDS00003">
    <property type="entry name" value="Haloacid_Dehalogenase"/>
    <property type="match status" value="1"/>
</dbReference>
<dbReference type="AlphaFoldDB" id="A0A1C6JX13"/>